<feature type="region of interest" description="Disordered" evidence="9">
    <location>
        <begin position="1"/>
        <end position="93"/>
    </location>
</feature>
<name>A0A9P6M0D2_MORAP</name>
<dbReference type="InterPro" id="IPR014729">
    <property type="entry name" value="Rossmann-like_a/b/a_fold"/>
</dbReference>
<sequence length="226" mass="24814">MADNNATTPVPPPAAGAEASGEKSKNADKNEAKRLAKMEKFLAKQKAAADKSKAAPAAKEEKKPKVEKVAAAAPEPEFVNTTPKGEKKDMSQPMTATYNPKAVEASWNDWWEKERFFEPELTADGKVKEEGLFVIAAPPPNITGSLHTGHALAVSIEDGLARWNRMLGKTVLFNPGTDHAGISAQAVVEKQLWKESQQTRHDIGREAFVNKVWDWKDVFQGRINNQ</sequence>
<evidence type="ECO:0000256" key="7">
    <source>
        <dbReference type="ARBA" id="ARBA00023146"/>
    </source>
</evidence>
<dbReference type="EC" id="6.1.1.9" evidence="2"/>
<evidence type="ECO:0000259" key="10">
    <source>
        <dbReference type="Pfam" id="PF00133"/>
    </source>
</evidence>
<evidence type="ECO:0000256" key="3">
    <source>
        <dbReference type="ARBA" id="ARBA00022598"/>
    </source>
</evidence>
<evidence type="ECO:0000256" key="8">
    <source>
        <dbReference type="ARBA" id="ARBA00029936"/>
    </source>
</evidence>
<dbReference type="InterPro" id="IPR002303">
    <property type="entry name" value="Valyl-tRNA_ligase"/>
</dbReference>
<proteinExistence type="inferred from homology"/>
<evidence type="ECO:0000313" key="11">
    <source>
        <dbReference type="EMBL" id="KAF9956655.1"/>
    </source>
</evidence>
<evidence type="ECO:0000256" key="1">
    <source>
        <dbReference type="ARBA" id="ARBA00005594"/>
    </source>
</evidence>
<dbReference type="PANTHER" id="PTHR11946:SF109">
    <property type="entry name" value="VALINE--TRNA LIGASE"/>
    <property type="match status" value="1"/>
</dbReference>
<comment type="caution">
    <text evidence="11">The sequence shown here is derived from an EMBL/GenBank/DDBJ whole genome shotgun (WGS) entry which is preliminary data.</text>
</comment>
<dbReference type="Pfam" id="PF00133">
    <property type="entry name" value="tRNA-synt_1"/>
    <property type="match status" value="1"/>
</dbReference>
<comment type="similarity">
    <text evidence="1">Belongs to the class-I aminoacyl-tRNA synthetase family.</text>
</comment>
<dbReference type="PANTHER" id="PTHR11946">
    <property type="entry name" value="VALYL-TRNA SYNTHETASES"/>
    <property type="match status" value="1"/>
</dbReference>
<feature type="domain" description="Aminoacyl-tRNA synthetase class Ia" evidence="10">
    <location>
        <begin position="107"/>
        <end position="226"/>
    </location>
</feature>
<dbReference type="Gene3D" id="3.40.50.620">
    <property type="entry name" value="HUPs"/>
    <property type="match status" value="1"/>
</dbReference>
<dbReference type="InterPro" id="IPR002300">
    <property type="entry name" value="aa-tRNA-synth_Ia"/>
</dbReference>
<protein>
    <recommendedName>
        <fullName evidence="2">valine--tRNA ligase</fullName>
        <ecNumber evidence="2">6.1.1.9</ecNumber>
    </recommendedName>
    <alternativeName>
        <fullName evidence="8">Valyl-tRNA synthetase</fullName>
    </alternativeName>
</protein>
<gene>
    <name evidence="11" type="primary">VAS1</name>
    <name evidence="11" type="ORF">BGZ70_009804</name>
</gene>
<dbReference type="GO" id="GO:0006438">
    <property type="term" value="P:valyl-tRNA aminoacylation"/>
    <property type="evidence" value="ECO:0007669"/>
    <property type="project" value="InterPro"/>
</dbReference>
<accession>A0A9P6M0D2</accession>
<dbReference type="SUPFAM" id="SSF52374">
    <property type="entry name" value="Nucleotidylyl transferase"/>
    <property type="match status" value="1"/>
</dbReference>
<evidence type="ECO:0000256" key="9">
    <source>
        <dbReference type="SAM" id="MobiDB-lite"/>
    </source>
</evidence>
<evidence type="ECO:0000256" key="6">
    <source>
        <dbReference type="ARBA" id="ARBA00022917"/>
    </source>
</evidence>
<dbReference type="EMBL" id="JAAAHY010000824">
    <property type="protein sequence ID" value="KAF9956655.1"/>
    <property type="molecule type" value="Genomic_DNA"/>
</dbReference>
<evidence type="ECO:0000256" key="4">
    <source>
        <dbReference type="ARBA" id="ARBA00022741"/>
    </source>
</evidence>
<keyword evidence="4" id="KW-0547">Nucleotide-binding</keyword>
<keyword evidence="12" id="KW-1185">Reference proteome</keyword>
<dbReference type="AlphaFoldDB" id="A0A9P6M0D2"/>
<keyword evidence="6" id="KW-0648">Protein biosynthesis</keyword>
<keyword evidence="3 11" id="KW-0436">Ligase</keyword>
<dbReference type="GO" id="GO:0005829">
    <property type="term" value="C:cytosol"/>
    <property type="evidence" value="ECO:0007669"/>
    <property type="project" value="TreeGrafter"/>
</dbReference>
<keyword evidence="5" id="KW-0067">ATP-binding</keyword>
<dbReference type="GO" id="GO:0004832">
    <property type="term" value="F:valine-tRNA ligase activity"/>
    <property type="evidence" value="ECO:0007669"/>
    <property type="project" value="UniProtKB-EC"/>
</dbReference>
<evidence type="ECO:0000313" key="12">
    <source>
        <dbReference type="Proteomes" id="UP000738359"/>
    </source>
</evidence>
<dbReference type="GO" id="GO:0005524">
    <property type="term" value="F:ATP binding"/>
    <property type="evidence" value="ECO:0007669"/>
    <property type="project" value="UniProtKB-KW"/>
</dbReference>
<dbReference type="Proteomes" id="UP000738359">
    <property type="component" value="Unassembled WGS sequence"/>
</dbReference>
<reference evidence="11" key="1">
    <citation type="journal article" date="2020" name="Fungal Divers.">
        <title>Resolving the Mortierellaceae phylogeny through synthesis of multi-gene phylogenetics and phylogenomics.</title>
        <authorList>
            <person name="Vandepol N."/>
            <person name="Liber J."/>
            <person name="Desiro A."/>
            <person name="Na H."/>
            <person name="Kennedy M."/>
            <person name="Barry K."/>
            <person name="Grigoriev I.V."/>
            <person name="Miller A.N."/>
            <person name="O'Donnell K."/>
            <person name="Stajich J.E."/>
            <person name="Bonito G."/>
        </authorList>
    </citation>
    <scope>NUCLEOTIDE SEQUENCE</scope>
    <source>
        <strain evidence="11">CK1249</strain>
    </source>
</reference>
<organism evidence="11 12">
    <name type="scientific">Mortierella alpina</name>
    <name type="common">Oleaginous fungus</name>
    <name type="synonym">Mortierella renispora</name>
    <dbReference type="NCBI Taxonomy" id="64518"/>
    <lineage>
        <taxon>Eukaryota</taxon>
        <taxon>Fungi</taxon>
        <taxon>Fungi incertae sedis</taxon>
        <taxon>Mucoromycota</taxon>
        <taxon>Mortierellomycotina</taxon>
        <taxon>Mortierellomycetes</taxon>
        <taxon>Mortierellales</taxon>
        <taxon>Mortierellaceae</taxon>
        <taxon>Mortierella</taxon>
    </lineage>
</organism>
<feature type="non-terminal residue" evidence="11">
    <location>
        <position position="1"/>
    </location>
</feature>
<dbReference type="OrthoDB" id="629407at2759"/>
<feature type="compositionally biased region" description="Basic and acidic residues" evidence="9">
    <location>
        <begin position="20"/>
        <end position="68"/>
    </location>
</feature>
<keyword evidence="7" id="KW-0030">Aminoacyl-tRNA synthetase</keyword>
<evidence type="ECO:0000256" key="2">
    <source>
        <dbReference type="ARBA" id="ARBA00013169"/>
    </source>
</evidence>
<evidence type="ECO:0000256" key="5">
    <source>
        <dbReference type="ARBA" id="ARBA00022840"/>
    </source>
</evidence>